<sequence>MDGGQAQIIERGVLTAWDESWDVAVCQAEVIGRLGCRAAGGIGHCGCGGVRTGDLAVSGVRAAGPVACG</sequence>
<reference evidence="1" key="1">
    <citation type="journal article" date="2014" name="Int. J. Syst. Evol. Microbiol.">
        <title>Complete genome sequence of Corynebacterium casei LMG S-19264T (=DSM 44701T), isolated from a smear-ripened cheese.</title>
        <authorList>
            <consortium name="US DOE Joint Genome Institute (JGI-PGF)"/>
            <person name="Walter F."/>
            <person name="Albersmeier A."/>
            <person name="Kalinowski J."/>
            <person name="Ruckert C."/>
        </authorList>
    </citation>
    <scope>NUCLEOTIDE SEQUENCE</scope>
    <source>
        <strain evidence="1">CGMCC 4.7368</strain>
    </source>
</reference>
<dbReference type="EMBL" id="BMNH01000036">
    <property type="protein sequence ID" value="GGO81302.1"/>
    <property type="molecule type" value="Genomic_DNA"/>
</dbReference>
<protein>
    <submittedName>
        <fullName evidence="1">Uncharacterized protein</fullName>
    </submittedName>
</protein>
<gene>
    <name evidence="1" type="ORF">GCM10012289_69960</name>
</gene>
<keyword evidence="2" id="KW-1185">Reference proteome</keyword>
<accession>A0A917ZGA1</accession>
<comment type="caution">
    <text evidence="1">The sequence shown here is derived from an EMBL/GenBank/DDBJ whole genome shotgun (WGS) entry which is preliminary data.</text>
</comment>
<organism evidence="1 2">
    <name type="scientific">Nonomuraea cavernae</name>
    <dbReference type="NCBI Taxonomy" id="2045107"/>
    <lineage>
        <taxon>Bacteria</taxon>
        <taxon>Bacillati</taxon>
        <taxon>Actinomycetota</taxon>
        <taxon>Actinomycetes</taxon>
        <taxon>Streptosporangiales</taxon>
        <taxon>Streptosporangiaceae</taxon>
        <taxon>Nonomuraea</taxon>
    </lineage>
</organism>
<evidence type="ECO:0000313" key="1">
    <source>
        <dbReference type="EMBL" id="GGO81302.1"/>
    </source>
</evidence>
<dbReference type="AlphaFoldDB" id="A0A917ZGA1"/>
<dbReference type="Proteomes" id="UP000646523">
    <property type="component" value="Unassembled WGS sequence"/>
</dbReference>
<proteinExistence type="predicted"/>
<evidence type="ECO:0000313" key="2">
    <source>
        <dbReference type="Proteomes" id="UP000646523"/>
    </source>
</evidence>
<name>A0A917ZGA1_9ACTN</name>
<reference evidence="1" key="2">
    <citation type="submission" date="2020-09" db="EMBL/GenBank/DDBJ databases">
        <authorList>
            <person name="Sun Q."/>
            <person name="Zhou Y."/>
        </authorList>
    </citation>
    <scope>NUCLEOTIDE SEQUENCE</scope>
    <source>
        <strain evidence="1">CGMCC 4.7368</strain>
    </source>
</reference>